<organism evidence="2">
    <name type="scientific">bioreactor metagenome</name>
    <dbReference type="NCBI Taxonomy" id="1076179"/>
    <lineage>
        <taxon>unclassified sequences</taxon>
        <taxon>metagenomes</taxon>
        <taxon>ecological metagenomes</taxon>
    </lineage>
</organism>
<proteinExistence type="predicted"/>
<reference evidence="2" key="1">
    <citation type="submission" date="2019-08" db="EMBL/GenBank/DDBJ databases">
        <authorList>
            <person name="Kucharzyk K."/>
            <person name="Murdoch R.W."/>
            <person name="Higgins S."/>
            <person name="Loffler F."/>
        </authorList>
    </citation>
    <scope>NUCLEOTIDE SEQUENCE</scope>
</reference>
<keyword evidence="1" id="KW-0812">Transmembrane</keyword>
<protein>
    <submittedName>
        <fullName evidence="2">Uncharacterized protein</fullName>
    </submittedName>
</protein>
<name>A0A645HUF3_9ZZZZ</name>
<comment type="caution">
    <text evidence="2">The sequence shown here is derived from an EMBL/GenBank/DDBJ whole genome shotgun (WGS) entry which is preliminary data.</text>
</comment>
<dbReference type="AlphaFoldDB" id="A0A645HUF3"/>
<keyword evidence="1" id="KW-1133">Transmembrane helix</keyword>
<evidence type="ECO:0000256" key="1">
    <source>
        <dbReference type="SAM" id="Phobius"/>
    </source>
</evidence>
<keyword evidence="1" id="KW-0472">Membrane</keyword>
<dbReference type="EMBL" id="VSSQ01099113">
    <property type="protein sequence ID" value="MPN41819.1"/>
    <property type="molecule type" value="Genomic_DNA"/>
</dbReference>
<gene>
    <name evidence="2" type="ORF">SDC9_189374</name>
</gene>
<evidence type="ECO:0000313" key="2">
    <source>
        <dbReference type="EMBL" id="MPN41819.1"/>
    </source>
</evidence>
<sequence length="124" mass="13134">MLTPDKPGAFHHAGDHATGNAEVVRQHRGAHYIGDRVDGSHLVKVHLVGIAAVGLRLGHGNDVEYLLGQFAGGGGHVAAVYHLVNIREIAVLMVVMMMMVVAVMPVMIMACADHNFEIAAGHSV</sequence>
<feature type="transmembrane region" description="Helical" evidence="1">
    <location>
        <begin position="89"/>
        <end position="110"/>
    </location>
</feature>
<accession>A0A645HUF3</accession>